<proteinExistence type="predicted"/>
<accession>A0AAN9SZ67</accession>
<evidence type="ECO:0000313" key="2">
    <source>
        <dbReference type="Proteomes" id="UP001386955"/>
    </source>
</evidence>
<gene>
    <name evidence="1" type="ORF">VNO78_00266</name>
</gene>
<sequence>MKVRRFVGIRIEGGAGKRSHLKYATPHVFPFLFLLNQYPPPHVSNPGFVSLHVGLTKRSLQSFLAFCPPPLPIYRVSSTLRGGGHTANRALLVSLYPSVRLQQFAMGSAVKGFYFLKGGTLCIPLARMGIEEFSICESRSFHF</sequence>
<name>A0AAN9SZ67_PSOTE</name>
<organism evidence="1 2">
    <name type="scientific">Psophocarpus tetragonolobus</name>
    <name type="common">Winged bean</name>
    <name type="synonym">Dolichos tetragonolobus</name>
    <dbReference type="NCBI Taxonomy" id="3891"/>
    <lineage>
        <taxon>Eukaryota</taxon>
        <taxon>Viridiplantae</taxon>
        <taxon>Streptophyta</taxon>
        <taxon>Embryophyta</taxon>
        <taxon>Tracheophyta</taxon>
        <taxon>Spermatophyta</taxon>
        <taxon>Magnoliopsida</taxon>
        <taxon>eudicotyledons</taxon>
        <taxon>Gunneridae</taxon>
        <taxon>Pentapetalae</taxon>
        <taxon>rosids</taxon>
        <taxon>fabids</taxon>
        <taxon>Fabales</taxon>
        <taxon>Fabaceae</taxon>
        <taxon>Papilionoideae</taxon>
        <taxon>50 kb inversion clade</taxon>
        <taxon>NPAAA clade</taxon>
        <taxon>indigoferoid/millettioid clade</taxon>
        <taxon>Phaseoleae</taxon>
        <taxon>Psophocarpus</taxon>
    </lineage>
</organism>
<comment type="caution">
    <text evidence="1">The sequence shown here is derived from an EMBL/GenBank/DDBJ whole genome shotgun (WGS) entry which is preliminary data.</text>
</comment>
<protein>
    <submittedName>
        <fullName evidence="1">Uncharacterized protein</fullName>
    </submittedName>
</protein>
<reference evidence="1 2" key="1">
    <citation type="submission" date="2024-01" db="EMBL/GenBank/DDBJ databases">
        <title>The genomes of 5 underutilized Papilionoideae crops provide insights into root nodulation and disease resistanc.</title>
        <authorList>
            <person name="Jiang F."/>
        </authorList>
    </citation>
    <scope>NUCLEOTIDE SEQUENCE [LARGE SCALE GENOMIC DNA]</scope>
    <source>
        <strain evidence="1">DUOXIRENSHENG_FW03</strain>
        <tissue evidence="1">Leaves</tissue>
    </source>
</reference>
<dbReference type="EMBL" id="JAYMYS010000001">
    <property type="protein sequence ID" value="KAK7409884.1"/>
    <property type="molecule type" value="Genomic_DNA"/>
</dbReference>
<keyword evidence="2" id="KW-1185">Reference proteome</keyword>
<dbReference type="AlphaFoldDB" id="A0AAN9SZ67"/>
<evidence type="ECO:0000313" key="1">
    <source>
        <dbReference type="EMBL" id="KAK7409884.1"/>
    </source>
</evidence>
<dbReference type="Proteomes" id="UP001386955">
    <property type="component" value="Unassembled WGS sequence"/>
</dbReference>